<feature type="domain" description="SLH" evidence="2">
    <location>
        <begin position="912"/>
        <end position="970"/>
    </location>
</feature>
<dbReference type="EMBL" id="BSSQ01000032">
    <property type="protein sequence ID" value="GLX71415.1"/>
    <property type="molecule type" value="Genomic_DNA"/>
</dbReference>
<keyword evidence="4" id="KW-1185">Reference proteome</keyword>
<evidence type="ECO:0000313" key="4">
    <source>
        <dbReference type="Proteomes" id="UP001157114"/>
    </source>
</evidence>
<dbReference type="PANTHER" id="PTHR43308">
    <property type="entry name" value="OUTER MEMBRANE PROTEIN ALPHA-RELATED"/>
    <property type="match status" value="1"/>
</dbReference>
<organism evidence="3 4">
    <name type="scientific">Paenibacillus glycanilyticus</name>
    <dbReference type="NCBI Taxonomy" id="126569"/>
    <lineage>
        <taxon>Bacteria</taxon>
        <taxon>Bacillati</taxon>
        <taxon>Bacillota</taxon>
        <taxon>Bacilli</taxon>
        <taxon>Bacillales</taxon>
        <taxon>Paenibacillaceae</taxon>
        <taxon>Paenibacillus</taxon>
    </lineage>
</organism>
<feature type="domain" description="SLH" evidence="2">
    <location>
        <begin position="848"/>
        <end position="911"/>
    </location>
</feature>
<sequence length="970" mass="103740">MNFYKQARILFPAVLSASLLSTGIAVPTPKAAAAVADTGATAQEQGEWLTGEFHAHTTESDDAQSSLESVLDHGLTTYGLDFIMLADHLRSSKRDDTGADIPGGPIPLSKGLLEYQVPKIKALQEAGKYAGKTIFSGFEWDIPSHEHGSVGILTDEPGSDAALKAANQFEYLFTNRDATWFNPADVLQWEAADDRAFSTHADSLSAVNWLKRNYPETSYMIVNHPSRGVGKYKISDFRDFNNAAPDIAFGFEGMLGNQMEPDRGGYNSAYDPANPTANDNYKNRSYGGVDYMVAKVGGVWDSLLGEGRQFWNFANSDYHFKTIDTNSSGYWPGEYAKNYIWSEGKSTQDILNGMRSGKSFSVFGDLINALDFRLADGGANAEMGGTLQATEGDKLTLTIKFKSPETNNYENPINSGQSGGMQPAVDHIDLIAGDVTGPAEKGTPAYDKDTNDSTRVVATFTSEDWTTDANGYNVITYDLPKASKDQYFRLRGTNLGINVPGETLDGNPLIDPKTTTADAAARFNEINDRNYKDLWFYSNPIFVDTAAYSDEQAVTDTLSKLTLGNLDAVTGNMTLPSEGEHGAAIAWEETTDSANAVAIENGIAKVSRPAAGQPNASVTLKATASRGDQSDSKTFVLTIQALPTTSNPGGGTTPATSVSVNMDPAKGAEGSLQGVISFKIPAGAVSSSGTIGASVLPTGQQPPLGNLKALSPIVEMTSNAGTIFGKPVQLTFNYAMNSAAPKSQPAVYYYNEKLKKWMFIGGQANGTTITVDVKHFTKFGVFGYTPQTFQDLNASWAKPYADRLIGMDVISGYEDGTFRPDQPVTRAEWVKLLVNSLSLPTPSGATNFADDSLIPAWVKAQVKAAAEAGYVTGINTKDGSVFNGSQRITRAEIAVIAARVLQSAGIASSGDGKTFNDAQAIPAWAQDAVEQATASGIISGYLDGTFRPDDTLTRAEAVKVAYALLDALNM</sequence>
<evidence type="ECO:0000259" key="2">
    <source>
        <dbReference type="PROSITE" id="PS51272"/>
    </source>
</evidence>
<feature type="signal peptide" evidence="1">
    <location>
        <begin position="1"/>
        <end position="27"/>
    </location>
</feature>
<feature type="chain" id="PRO_5047008516" description="SLH domain-containing protein" evidence="1">
    <location>
        <begin position="28"/>
        <end position="970"/>
    </location>
</feature>
<dbReference type="InterPro" id="IPR051465">
    <property type="entry name" value="Cell_Envelope_Struct_Comp"/>
</dbReference>
<dbReference type="Pfam" id="PF20578">
    <property type="entry name" value="aBig_2"/>
    <property type="match status" value="1"/>
</dbReference>
<reference evidence="3 4" key="1">
    <citation type="submission" date="2023-03" db="EMBL/GenBank/DDBJ databases">
        <title>Draft genome sequence of the bacteria which degrade cell wall of Tricholomamatutake.</title>
        <authorList>
            <person name="Konishi Y."/>
            <person name="Fukuta Y."/>
            <person name="Shirasaka N."/>
        </authorList>
    </citation>
    <scope>NUCLEOTIDE SEQUENCE [LARGE SCALE GENOMIC DNA]</scope>
    <source>
        <strain evidence="4">mu1</strain>
    </source>
</reference>
<keyword evidence="1" id="KW-0732">Signal</keyword>
<dbReference type="InterPro" id="IPR001119">
    <property type="entry name" value="SLH_dom"/>
</dbReference>
<dbReference type="InterPro" id="IPR016195">
    <property type="entry name" value="Pol/histidinol_Pase-like"/>
</dbReference>
<dbReference type="InterPro" id="IPR046780">
    <property type="entry name" value="aBig_2"/>
</dbReference>
<comment type="caution">
    <text evidence="3">The sequence shown here is derived from an EMBL/GenBank/DDBJ whole genome shotgun (WGS) entry which is preliminary data.</text>
</comment>
<protein>
    <recommendedName>
        <fullName evidence="2">SLH domain-containing protein</fullName>
    </recommendedName>
</protein>
<evidence type="ECO:0000256" key="1">
    <source>
        <dbReference type="SAM" id="SignalP"/>
    </source>
</evidence>
<dbReference type="RefSeq" id="WP_284242220.1">
    <property type="nucleotide sequence ID" value="NZ_BSSQ01000032.1"/>
</dbReference>
<accession>A0ABQ6GLN3</accession>
<dbReference type="Proteomes" id="UP001157114">
    <property type="component" value="Unassembled WGS sequence"/>
</dbReference>
<dbReference type="SUPFAM" id="SSF89550">
    <property type="entry name" value="PHP domain-like"/>
    <property type="match status" value="1"/>
</dbReference>
<name>A0ABQ6GLN3_9BACL</name>
<proteinExistence type="predicted"/>
<gene>
    <name evidence="3" type="ORF">MU1_57650</name>
</gene>
<dbReference type="PROSITE" id="PS51272">
    <property type="entry name" value="SLH"/>
    <property type="match status" value="3"/>
</dbReference>
<dbReference type="Gene3D" id="3.20.20.140">
    <property type="entry name" value="Metal-dependent hydrolases"/>
    <property type="match status" value="1"/>
</dbReference>
<dbReference type="Pfam" id="PF00395">
    <property type="entry name" value="SLH"/>
    <property type="match status" value="2"/>
</dbReference>
<evidence type="ECO:0000313" key="3">
    <source>
        <dbReference type="EMBL" id="GLX71415.1"/>
    </source>
</evidence>
<feature type="domain" description="SLH" evidence="2">
    <location>
        <begin position="784"/>
        <end position="847"/>
    </location>
</feature>